<comment type="caution">
    <text evidence="1">The sequence shown here is derived from an EMBL/GenBank/DDBJ whole genome shotgun (WGS) entry which is preliminary data.</text>
</comment>
<protein>
    <submittedName>
        <fullName evidence="1">Uncharacterized protein</fullName>
    </submittedName>
</protein>
<sequence>MFIETVVSVKKKKKGFWYRLKAYRGKWIIHFII</sequence>
<proteinExistence type="predicted"/>
<keyword evidence="2" id="KW-1185">Reference proteome</keyword>
<accession>A0AAD6Q8F5</accession>
<dbReference type="Proteomes" id="UP001164929">
    <property type="component" value="Chromosome 10"/>
</dbReference>
<evidence type="ECO:0000313" key="1">
    <source>
        <dbReference type="EMBL" id="KAJ6983094.1"/>
    </source>
</evidence>
<reference evidence="1" key="1">
    <citation type="journal article" date="2023" name="Mol. Ecol. Resour.">
        <title>Chromosome-level genome assembly of a triploid poplar Populus alba 'Berolinensis'.</title>
        <authorList>
            <person name="Chen S."/>
            <person name="Yu Y."/>
            <person name="Wang X."/>
            <person name="Wang S."/>
            <person name="Zhang T."/>
            <person name="Zhou Y."/>
            <person name="He R."/>
            <person name="Meng N."/>
            <person name="Wang Y."/>
            <person name="Liu W."/>
            <person name="Liu Z."/>
            <person name="Liu J."/>
            <person name="Guo Q."/>
            <person name="Huang H."/>
            <person name="Sederoff R.R."/>
            <person name="Wang G."/>
            <person name="Qu G."/>
            <person name="Chen S."/>
        </authorList>
    </citation>
    <scope>NUCLEOTIDE SEQUENCE</scope>
    <source>
        <strain evidence="1">SC-2020</strain>
    </source>
</reference>
<evidence type="ECO:0000313" key="2">
    <source>
        <dbReference type="Proteomes" id="UP001164929"/>
    </source>
</evidence>
<name>A0AAD6Q8F5_9ROSI</name>
<dbReference type="EMBL" id="JAQIZT010000010">
    <property type="protein sequence ID" value="KAJ6983094.1"/>
    <property type="molecule type" value="Genomic_DNA"/>
</dbReference>
<dbReference type="AlphaFoldDB" id="A0AAD6Q8F5"/>
<gene>
    <name evidence="1" type="ORF">NC653_026035</name>
</gene>
<organism evidence="1 2">
    <name type="scientific">Populus alba x Populus x berolinensis</name>
    <dbReference type="NCBI Taxonomy" id="444605"/>
    <lineage>
        <taxon>Eukaryota</taxon>
        <taxon>Viridiplantae</taxon>
        <taxon>Streptophyta</taxon>
        <taxon>Embryophyta</taxon>
        <taxon>Tracheophyta</taxon>
        <taxon>Spermatophyta</taxon>
        <taxon>Magnoliopsida</taxon>
        <taxon>eudicotyledons</taxon>
        <taxon>Gunneridae</taxon>
        <taxon>Pentapetalae</taxon>
        <taxon>rosids</taxon>
        <taxon>fabids</taxon>
        <taxon>Malpighiales</taxon>
        <taxon>Salicaceae</taxon>
        <taxon>Saliceae</taxon>
        <taxon>Populus</taxon>
    </lineage>
</organism>